<comment type="function">
    <text evidence="3 19">Catalyzes the decarboxylative condensation of pimeloyl-[acyl-carrier protein] and L-alanine to produce 8-amino-7-oxononanoate (AON), [acyl-carrier protein], and carbon dioxide.</text>
</comment>
<comment type="function">
    <text evidence="17">Catalyzes the transformation of pimelate into pimeloyl-CoA with concomitant hydrolysis of ATP to AMP.</text>
</comment>
<evidence type="ECO:0000256" key="14">
    <source>
        <dbReference type="ARBA" id="ARBA00022898"/>
    </source>
</evidence>
<keyword evidence="13 17" id="KW-0460">Magnesium</keyword>
<gene>
    <name evidence="21" type="primary">bioF</name>
    <name evidence="17" type="synonym">bioW</name>
    <name evidence="21" type="ORF">ERS852502_00462</name>
</gene>
<comment type="cofactor">
    <cofactor evidence="2 17">
        <name>Mg(2+)</name>
        <dbReference type="ChEBI" id="CHEBI:18420"/>
    </cofactor>
</comment>
<dbReference type="InterPro" id="IPR015422">
    <property type="entry name" value="PyrdxlP-dep_Trfase_small"/>
</dbReference>
<dbReference type="CDD" id="cd06454">
    <property type="entry name" value="KBL_like"/>
    <property type="match status" value="1"/>
</dbReference>
<keyword evidence="12 17" id="KW-0067">ATP-binding</keyword>
<evidence type="ECO:0000313" key="22">
    <source>
        <dbReference type="Proteomes" id="UP000078383"/>
    </source>
</evidence>
<reference evidence="21 22" key="1">
    <citation type="submission" date="2015-09" db="EMBL/GenBank/DDBJ databases">
        <authorList>
            <consortium name="Pathogen Informatics"/>
        </authorList>
    </citation>
    <scope>NUCLEOTIDE SEQUENCE [LARGE SCALE GENOMIC DNA]</scope>
    <source>
        <strain evidence="21 22">2789STDY5834889</strain>
    </source>
</reference>
<dbReference type="UniPathway" id="UPA00078"/>
<comment type="pathway">
    <text evidence="5 17">Metabolic intermediate metabolism; pimeloyl-CoA biosynthesis; pimeloyl-CoA from pimelate: step 1/1.</text>
</comment>
<evidence type="ECO:0000256" key="7">
    <source>
        <dbReference type="ARBA" id="ARBA00011738"/>
    </source>
</evidence>
<dbReference type="InterPro" id="IPR005499">
    <property type="entry name" value="BioW"/>
</dbReference>
<keyword evidence="10 17" id="KW-0547">Nucleotide-binding</keyword>
<keyword evidence="8 17" id="KW-0436">Ligase</keyword>
<accession>A0A174S3R6</accession>
<dbReference type="EMBL" id="CZBX01000002">
    <property type="protein sequence ID" value="CUQ82314.1"/>
    <property type="molecule type" value="Genomic_DNA"/>
</dbReference>
<dbReference type="GO" id="GO:0000287">
    <property type="term" value="F:magnesium ion binding"/>
    <property type="evidence" value="ECO:0007669"/>
    <property type="project" value="UniProtKB-UniRule"/>
</dbReference>
<evidence type="ECO:0000256" key="16">
    <source>
        <dbReference type="ARBA" id="ARBA00049553"/>
    </source>
</evidence>
<dbReference type="Gene3D" id="3.90.1150.10">
    <property type="entry name" value="Aspartate Aminotransferase, domain 1"/>
    <property type="match status" value="1"/>
</dbReference>
<evidence type="ECO:0000259" key="20">
    <source>
        <dbReference type="Pfam" id="PF00155"/>
    </source>
</evidence>
<dbReference type="UniPathway" id="UPA00999">
    <property type="reaction ID" value="UER00351"/>
</dbReference>
<evidence type="ECO:0000256" key="5">
    <source>
        <dbReference type="ARBA" id="ARBA00005075"/>
    </source>
</evidence>
<evidence type="ECO:0000256" key="1">
    <source>
        <dbReference type="ARBA" id="ARBA00001933"/>
    </source>
</evidence>
<dbReference type="RefSeq" id="WP_020436348.1">
    <property type="nucleotide sequence ID" value="NZ_CZBX01000002.1"/>
</dbReference>
<comment type="similarity">
    <text evidence="6 19">Belongs to the class-II pyridoxal-phosphate-dependent aminotransferase family. BioF subfamily.</text>
</comment>
<evidence type="ECO:0000256" key="11">
    <source>
        <dbReference type="ARBA" id="ARBA00022756"/>
    </source>
</evidence>
<dbReference type="NCBIfam" id="NF002360">
    <property type="entry name" value="PRK01322.1"/>
    <property type="match status" value="1"/>
</dbReference>
<evidence type="ECO:0000256" key="13">
    <source>
        <dbReference type="ARBA" id="ARBA00022842"/>
    </source>
</evidence>
<dbReference type="Gene3D" id="3.40.640.10">
    <property type="entry name" value="Type I PLP-dependent aspartate aminotransferase-like (Major domain)"/>
    <property type="match status" value="1"/>
</dbReference>
<dbReference type="PANTHER" id="PTHR13693:SF3">
    <property type="entry name" value="LD36009P"/>
    <property type="match status" value="1"/>
</dbReference>
<dbReference type="Proteomes" id="UP000078383">
    <property type="component" value="Unassembled WGS sequence"/>
</dbReference>
<dbReference type="InterPro" id="IPR004839">
    <property type="entry name" value="Aminotransferase_I/II_large"/>
</dbReference>
<dbReference type="InterPro" id="IPR050087">
    <property type="entry name" value="AON_synthase_class-II"/>
</dbReference>
<keyword evidence="21" id="KW-0012">Acyltransferase</keyword>
<comment type="catalytic activity">
    <reaction evidence="16 17">
        <text>heptanedioate + ATP + CoA = 6-carboxyhexanoyl-CoA + AMP + diphosphate</text>
        <dbReference type="Rhea" id="RHEA:14781"/>
        <dbReference type="ChEBI" id="CHEBI:30616"/>
        <dbReference type="ChEBI" id="CHEBI:33019"/>
        <dbReference type="ChEBI" id="CHEBI:36165"/>
        <dbReference type="ChEBI" id="CHEBI:57287"/>
        <dbReference type="ChEBI" id="CHEBI:57360"/>
        <dbReference type="ChEBI" id="CHEBI:456215"/>
        <dbReference type="EC" id="6.2.1.14"/>
    </reaction>
</comment>
<evidence type="ECO:0000256" key="10">
    <source>
        <dbReference type="ARBA" id="ARBA00022741"/>
    </source>
</evidence>
<keyword evidence="11 17" id="KW-0093">Biotin biosynthesis</keyword>
<evidence type="ECO:0000256" key="6">
    <source>
        <dbReference type="ARBA" id="ARBA00010008"/>
    </source>
</evidence>
<dbReference type="GO" id="GO:0008710">
    <property type="term" value="F:8-amino-7-oxononanoate synthase activity"/>
    <property type="evidence" value="ECO:0007669"/>
    <property type="project" value="UniProtKB-UniRule"/>
</dbReference>
<dbReference type="HAMAP" id="MF_00668">
    <property type="entry name" value="BioW"/>
    <property type="match status" value="1"/>
</dbReference>
<dbReference type="InterPro" id="IPR015424">
    <property type="entry name" value="PyrdxlP-dep_Trfase"/>
</dbReference>
<comment type="catalytic activity">
    <reaction evidence="15 19">
        <text>6-carboxyhexanoyl-[ACP] + L-alanine + H(+) = (8S)-8-amino-7-oxononanoate + holo-[ACP] + CO2</text>
        <dbReference type="Rhea" id="RHEA:42288"/>
        <dbReference type="Rhea" id="RHEA-COMP:9685"/>
        <dbReference type="Rhea" id="RHEA-COMP:9955"/>
        <dbReference type="ChEBI" id="CHEBI:15378"/>
        <dbReference type="ChEBI" id="CHEBI:16526"/>
        <dbReference type="ChEBI" id="CHEBI:57972"/>
        <dbReference type="ChEBI" id="CHEBI:64479"/>
        <dbReference type="ChEBI" id="CHEBI:78846"/>
        <dbReference type="ChEBI" id="CHEBI:149468"/>
        <dbReference type="EC" id="2.3.1.47"/>
    </reaction>
</comment>
<dbReference type="Pfam" id="PF03744">
    <property type="entry name" value="BioW"/>
    <property type="match status" value="1"/>
</dbReference>
<feature type="modified residue" description="N6-(pyridoxal phosphate)lysine" evidence="18">
    <location>
        <position position="496"/>
    </location>
</feature>
<evidence type="ECO:0000313" key="21">
    <source>
        <dbReference type="EMBL" id="CUQ82314.1"/>
    </source>
</evidence>
<evidence type="ECO:0000256" key="17">
    <source>
        <dbReference type="HAMAP-Rule" id="MF_00668"/>
    </source>
</evidence>
<dbReference type="EC" id="6.2.1.14" evidence="17"/>
<name>A0A174S3R6_9FIRM</name>
<dbReference type="AlphaFoldDB" id="A0A174S3R6"/>
<evidence type="ECO:0000256" key="9">
    <source>
        <dbReference type="ARBA" id="ARBA00022679"/>
    </source>
</evidence>
<feature type="domain" description="Aminotransferase class I/classII large" evidence="20">
    <location>
        <begin position="298"/>
        <end position="635"/>
    </location>
</feature>
<comment type="cofactor">
    <cofactor evidence="1 18 19">
        <name>pyridoxal 5'-phosphate</name>
        <dbReference type="ChEBI" id="CHEBI:597326"/>
    </cofactor>
</comment>
<keyword evidence="14 18" id="KW-0663">Pyridoxal phosphate</keyword>
<dbReference type="PANTHER" id="PTHR13693">
    <property type="entry name" value="CLASS II AMINOTRANSFERASE/8-AMINO-7-OXONONANOATE SYNTHASE"/>
    <property type="match status" value="1"/>
</dbReference>
<dbReference type="InterPro" id="IPR001917">
    <property type="entry name" value="Aminotrans_II_pyridoxalP_BS"/>
</dbReference>
<dbReference type="Pfam" id="PF00155">
    <property type="entry name" value="Aminotran_1_2"/>
    <property type="match status" value="1"/>
</dbReference>
<comment type="subunit">
    <text evidence="7 17 19">Homodimer.</text>
</comment>
<dbReference type="SUPFAM" id="SSF53383">
    <property type="entry name" value="PLP-dependent transferases"/>
    <property type="match status" value="1"/>
</dbReference>
<comment type="pathway">
    <text evidence="4 19">Cofactor biosynthesis; biotin biosynthesis.</text>
</comment>
<evidence type="ECO:0000256" key="2">
    <source>
        <dbReference type="ARBA" id="ARBA00001946"/>
    </source>
</evidence>
<proteinExistence type="inferred from homology"/>
<dbReference type="InterPro" id="IPR015421">
    <property type="entry name" value="PyrdxlP-dep_Trfase_major"/>
</dbReference>
<evidence type="ECO:0000256" key="12">
    <source>
        <dbReference type="ARBA" id="ARBA00022840"/>
    </source>
</evidence>
<protein>
    <recommendedName>
        <fullName evidence="17">6-carboxyhexanoate--CoA ligase</fullName>
        <ecNumber evidence="17">6.2.1.14</ecNumber>
    </recommendedName>
    <alternativeName>
        <fullName evidence="17">Pimeloyl-CoA synthase</fullName>
    </alternativeName>
</protein>
<dbReference type="OrthoDB" id="9807157at2"/>
<comment type="similarity">
    <text evidence="17">Belongs to the BioW family.</text>
</comment>
<evidence type="ECO:0000256" key="18">
    <source>
        <dbReference type="PIRSR" id="PIRSR604723-51"/>
    </source>
</evidence>
<evidence type="ECO:0000256" key="15">
    <source>
        <dbReference type="ARBA" id="ARBA00047715"/>
    </source>
</evidence>
<sequence length="644" mass="71711">MSAEELYSIKMRASKKENGTDVHISGAEKIVEAPDVDIFANALIERGMHHSKGEADALNLKINKVCKENIIYLDALSVETIEVETWEKGQEEIKKYLKETGIDNPQDVMQFLDETYAMRGAMLLDVDRLIRLEPDKKRGIRATNMDQERMKGDRIGNEKNHYEEAIVLATKVANCPGIIGEICISDDPEYVTGYVSSKEIGYRRITKMKRMGSEKGGRIFLFRGTDAEEQKAIDFLQNQHVIVRNIPKKICKKSDMKRPQKWDKIDKALVSLKENHLFRTMKTIESAQSSHVTIDGKDYVLMASNNYLDIASHPSIKSAVVESTAMYGFGSGGSRLTTGNTVIHNALENKIASYKETEAAIVFNTGYVANVATISAMVKKGDTVFSDELNHASIIDGCRLSKAKIVTYAHNDMDDLRKKIQENPCETGIVVSDAVFSMDGDILKLPEFLDICEENQLFSMVDEAHSTGVIGKTGHGIREYWQEKRQVDILMGTFSKSIGGEGGYVAGETRLINYLRNVARGFIFSTSLSPVTMAANLAGIEVLEKEISRVTKLQYNVKYFCTQLGKYGINVKSETAIIPVIIGDEENALTVSNYLHENGYFISAIRYPTVAKGAARLRVALMSSHTEAELKKCAELIGKALLMK</sequence>
<dbReference type="GO" id="GO:0005524">
    <property type="term" value="F:ATP binding"/>
    <property type="evidence" value="ECO:0007669"/>
    <property type="project" value="UniProtKB-KW"/>
</dbReference>
<dbReference type="NCBIfam" id="TIGR00858">
    <property type="entry name" value="bioF"/>
    <property type="match status" value="1"/>
</dbReference>
<organism evidence="21 22">
    <name type="scientific">[Ruminococcus] torques</name>
    <dbReference type="NCBI Taxonomy" id="33039"/>
    <lineage>
        <taxon>Bacteria</taxon>
        <taxon>Bacillati</taxon>
        <taxon>Bacillota</taxon>
        <taxon>Clostridia</taxon>
        <taxon>Lachnospirales</taxon>
        <taxon>Lachnospiraceae</taxon>
        <taxon>Mediterraneibacter</taxon>
    </lineage>
</organism>
<keyword evidence="9 19" id="KW-0808">Transferase</keyword>
<evidence type="ECO:0000256" key="19">
    <source>
        <dbReference type="RuleBase" id="RU003693"/>
    </source>
</evidence>
<dbReference type="GO" id="GO:0009102">
    <property type="term" value="P:biotin biosynthetic process"/>
    <property type="evidence" value="ECO:0007669"/>
    <property type="project" value="UniProtKB-UniRule"/>
</dbReference>
<dbReference type="GO" id="GO:0030170">
    <property type="term" value="F:pyridoxal phosphate binding"/>
    <property type="evidence" value="ECO:0007669"/>
    <property type="project" value="InterPro"/>
</dbReference>
<evidence type="ECO:0000256" key="4">
    <source>
        <dbReference type="ARBA" id="ARBA00004746"/>
    </source>
</evidence>
<evidence type="ECO:0000256" key="8">
    <source>
        <dbReference type="ARBA" id="ARBA00022598"/>
    </source>
</evidence>
<dbReference type="GO" id="GO:0042410">
    <property type="term" value="F:6-carboxyhexanoate-CoA ligase activity"/>
    <property type="evidence" value="ECO:0007669"/>
    <property type="project" value="UniProtKB-UniRule"/>
</dbReference>
<evidence type="ECO:0000256" key="3">
    <source>
        <dbReference type="ARBA" id="ARBA00002513"/>
    </source>
</evidence>
<dbReference type="PROSITE" id="PS00599">
    <property type="entry name" value="AA_TRANSFER_CLASS_2"/>
    <property type="match status" value="1"/>
</dbReference>
<dbReference type="InterPro" id="IPR004723">
    <property type="entry name" value="AONS_Archaea/Proteobacteria"/>
</dbReference>